<sequence>MRNFLIFIFILFSTETITKAAGLAPKTKTIYVSSQSGQRVGYGAKRLMDGLIKAGFQIKFTVIDYQNKVPKGAKGIVISTVNDKVLFSQLPNSIKKSASEAGKEGFSISYAKDGNLYIVGADYSGTLYGCLELAEKISETRSLPTKISITDHPEMVLRGTCIGLQKPDYLPSHDVYEYPYTPETFPWLYDRSLWIKYLDMMVENRYNSLYLWNGHPFSSLLRLKDYPYAVEVDAATLKKNEEIFQFLTHEADKRGIWVIQMFYNIIIPKPFADKHGLKTQDRNRPIVPLIADYTKKSIAAFVEKYPNVGLMVALGEAMEGVGQDDIDWFTKTIIPGVKDGLKAAGINEEPPIVLRAHDTDAPSVMKAALPLYKNLYTENKFNGEALTTYAPRGAWAELNRKLADIGTVNISNVHILANLEPFRYGSADFIQKSVQAMNKIYNAKGLHLYPQHSYWDWPYAADDVKGRILEVDRDWIWYKEWARYAWNSDRDRPQEIKYWGKQLADKYGSSLADGKSILNAYEESGEISPKLLRRFGITDGNRQTLTLGMLMTQLINPYRYGVFTLMYESEAPEGEMIIDYAEKEWKKQGHIGETPVQIAKEVVEHGKKALASINEVRATKDTAEFNRLKNDMYCYDEMANFYAEKVKSALWILRYKYSNNVSDLEQAIPFLQKSVDHYTTLVKLSEGSYLYANSMQTKQRKIPMRGVDKTFIHWKEMLPVFTKELNHFKRSIDSLKSVNPNTVVKIMPYKPAEVTVINEGENYLIDKNVTVFADTNIQIKEVTAELIGLKGIKLAKDKQIKTGTEIKFTSKTPVKLLVGFFNQKDPKYLASPQLETDASANNYGQSEIKISNALVLNGFPPVNVHAYSFAAGAHTLNLGKGECLVLGFISDKQELRIFNAGLDGRGKDIDWLFE</sequence>
<dbReference type="EMBL" id="RBEE01000023">
    <property type="protein sequence ID" value="RNL52196.1"/>
    <property type="molecule type" value="Genomic_DNA"/>
</dbReference>
<dbReference type="AlphaFoldDB" id="A0A3N0BT14"/>
<dbReference type="GO" id="GO:0005975">
    <property type="term" value="P:carbohydrate metabolic process"/>
    <property type="evidence" value="ECO:0007669"/>
    <property type="project" value="UniProtKB-ARBA"/>
</dbReference>
<organism evidence="2 3">
    <name type="scientific">Pedobacter jejuensis</name>
    <dbReference type="NCBI Taxonomy" id="1268550"/>
    <lineage>
        <taxon>Bacteria</taxon>
        <taxon>Pseudomonadati</taxon>
        <taxon>Bacteroidota</taxon>
        <taxon>Sphingobacteriia</taxon>
        <taxon>Sphingobacteriales</taxon>
        <taxon>Sphingobacteriaceae</taxon>
        <taxon>Pedobacter</taxon>
    </lineage>
</organism>
<proteinExistence type="predicted"/>
<dbReference type="SUPFAM" id="SSF55545">
    <property type="entry name" value="beta-N-acetylhexosaminidase-like domain"/>
    <property type="match status" value="1"/>
</dbReference>
<reference evidence="2 3" key="1">
    <citation type="submission" date="2018-10" db="EMBL/GenBank/DDBJ databases">
        <title>Genome sequencing of Pedobacter jejuensis TNB23.</title>
        <authorList>
            <person name="Cho Y.-J."/>
            <person name="Cho A."/>
            <person name="Kim O.-S."/>
        </authorList>
    </citation>
    <scope>NUCLEOTIDE SEQUENCE [LARGE SCALE GENOMIC DNA]</scope>
    <source>
        <strain evidence="2 3">TNB23</strain>
    </source>
</reference>
<dbReference type="RefSeq" id="WP_123206001.1">
    <property type="nucleotide sequence ID" value="NZ_RBEE01000023.1"/>
</dbReference>
<protein>
    <recommendedName>
        <fullName evidence="4">Beta-hexosaminidase bacterial type N-terminal domain-containing protein</fullName>
    </recommendedName>
</protein>
<evidence type="ECO:0008006" key="4">
    <source>
        <dbReference type="Google" id="ProtNLM"/>
    </source>
</evidence>
<accession>A0A3N0BT14</accession>
<name>A0A3N0BT14_9SPHI</name>
<evidence type="ECO:0000313" key="2">
    <source>
        <dbReference type="EMBL" id="RNL52196.1"/>
    </source>
</evidence>
<dbReference type="InterPro" id="IPR029018">
    <property type="entry name" value="Hex-like_dom2"/>
</dbReference>
<dbReference type="Proteomes" id="UP000274046">
    <property type="component" value="Unassembled WGS sequence"/>
</dbReference>
<comment type="caution">
    <text evidence="2">The sequence shown here is derived from an EMBL/GenBank/DDBJ whole genome shotgun (WGS) entry which is preliminary data.</text>
</comment>
<keyword evidence="3" id="KW-1185">Reference proteome</keyword>
<dbReference type="OrthoDB" id="99887at2"/>
<evidence type="ECO:0000256" key="1">
    <source>
        <dbReference type="ARBA" id="ARBA00022801"/>
    </source>
</evidence>
<evidence type="ECO:0000313" key="3">
    <source>
        <dbReference type="Proteomes" id="UP000274046"/>
    </source>
</evidence>
<keyword evidence="1" id="KW-0378">Hydrolase</keyword>
<dbReference type="Gene3D" id="3.30.379.10">
    <property type="entry name" value="Chitobiase/beta-hexosaminidase domain 2-like"/>
    <property type="match status" value="1"/>
</dbReference>
<gene>
    <name evidence="2" type="ORF">D7004_11470</name>
</gene>
<dbReference type="GO" id="GO:0016787">
    <property type="term" value="F:hydrolase activity"/>
    <property type="evidence" value="ECO:0007669"/>
    <property type="project" value="UniProtKB-KW"/>
</dbReference>